<gene>
    <name evidence="11" type="ORF">GBAR_LOCUS17737</name>
</gene>
<dbReference type="InterPro" id="IPR036393">
    <property type="entry name" value="AceGlu_kinase-like_sf"/>
</dbReference>
<evidence type="ECO:0000256" key="2">
    <source>
        <dbReference type="ARBA" id="ARBA00013065"/>
    </source>
</evidence>
<dbReference type="GO" id="GO:0006526">
    <property type="term" value="P:L-arginine biosynthetic process"/>
    <property type="evidence" value="ECO:0007669"/>
    <property type="project" value="UniProtKB-KW"/>
</dbReference>
<dbReference type="PRINTS" id="PR00474">
    <property type="entry name" value="GLU5KINASE"/>
</dbReference>
<dbReference type="InterPro" id="IPR001057">
    <property type="entry name" value="Glu/AcGlu_kinase"/>
</dbReference>
<dbReference type="InterPro" id="IPR004662">
    <property type="entry name" value="AcgluKinase_fam"/>
</dbReference>
<dbReference type="PANTHER" id="PTHR23342:SF0">
    <property type="entry name" value="N-ACETYLGLUTAMATE SYNTHASE, MITOCHONDRIAL"/>
    <property type="match status" value="1"/>
</dbReference>
<dbReference type="NCBIfam" id="TIGR00761">
    <property type="entry name" value="argB"/>
    <property type="match status" value="1"/>
</dbReference>
<evidence type="ECO:0000313" key="11">
    <source>
        <dbReference type="EMBL" id="CAI8031238.1"/>
    </source>
</evidence>
<evidence type="ECO:0000256" key="7">
    <source>
        <dbReference type="ARBA" id="ARBA00022777"/>
    </source>
</evidence>
<name>A0AA35WRJ7_GEOBA</name>
<sequence length="297" mass="30727">MEDPVGINAPQTDAQTGGFGSVESDSSALSDDVEKETNFSGTIVVKIGGSTLGSHDTTLRDLVTLQRQGINSIVVHGGGKIISDWMAKQGVMPRFVQGLRVTDEPSLDIVVAVLTGLINKNLVASMFELGARSIGLSGADDAMLRANIRDPELGLVGDIVDVNTHPIYTALKSGYIPVIAPVGVKSTEGGSGSPTLLNINADTAAGEIAAAIGASRLVFLTDVQGVLDTSRRLIPRLTERQARGLINSNVAAGGMIPKLEACLTALHSGGVSHIVDGRKPSALMDVISGKTLGTRIG</sequence>
<evidence type="ECO:0000256" key="1">
    <source>
        <dbReference type="ARBA" id="ARBA00004828"/>
    </source>
</evidence>
<evidence type="ECO:0000256" key="3">
    <source>
        <dbReference type="ARBA" id="ARBA00022571"/>
    </source>
</evidence>
<dbReference type="AlphaFoldDB" id="A0AA35WRJ7"/>
<dbReference type="EC" id="2.7.2.8" evidence="2"/>
<dbReference type="CDD" id="cd04238">
    <property type="entry name" value="AAK_NAGK-like"/>
    <property type="match status" value="1"/>
</dbReference>
<dbReference type="Proteomes" id="UP001174909">
    <property type="component" value="Unassembled WGS sequence"/>
</dbReference>
<dbReference type="SUPFAM" id="SSF53633">
    <property type="entry name" value="Carbamate kinase-like"/>
    <property type="match status" value="1"/>
</dbReference>
<organism evidence="11 12">
    <name type="scientific">Geodia barretti</name>
    <name type="common">Barrett's horny sponge</name>
    <dbReference type="NCBI Taxonomy" id="519541"/>
    <lineage>
        <taxon>Eukaryota</taxon>
        <taxon>Metazoa</taxon>
        <taxon>Porifera</taxon>
        <taxon>Demospongiae</taxon>
        <taxon>Heteroscleromorpha</taxon>
        <taxon>Tetractinellida</taxon>
        <taxon>Astrophorina</taxon>
        <taxon>Geodiidae</taxon>
        <taxon>Geodia</taxon>
    </lineage>
</organism>
<evidence type="ECO:0000256" key="5">
    <source>
        <dbReference type="ARBA" id="ARBA00022679"/>
    </source>
</evidence>
<evidence type="ECO:0000313" key="12">
    <source>
        <dbReference type="Proteomes" id="UP001174909"/>
    </source>
</evidence>
<dbReference type="FunFam" id="3.40.1160.10:FF:000004">
    <property type="entry name" value="Acetylglutamate kinase"/>
    <property type="match status" value="1"/>
</dbReference>
<evidence type="ECO:0000256" key="9">
    <source>
        <dbReference type="SAM" id="MobiDB-lite"/>
    </source>
</evidence>
<dbReference type="Gene3D" id="3.40.1160.10">
    <property type="entry name" value="Acetylglutamate kinase-like"/>
    <property type="match status" value="1"/>
</dbReference>
<keyword evidence="4" id="KW-0028">Amino-acid biosynthesis</keyword>
<accession>A0AA35WRJ7</accession>
<dbReference type="EMBL" id="CASHTH010002526">
    <property type="protein sequence ID" value="CAI8031238.1"/>
    <property type="molecule type" value="Genomic_DNA"/>
</dbReference>
<dbReference type="PIRSF" id="PIRSF000728">
    <property type="entry name" value="NAGK"/>
    <property type="match status" value="1"/>
</dbReference>
<dbReference type="PANTHER" id="PTHR23342">
    <property type="entry name" value="N-ACETYLGLUTAMATE SYNTHASE"/>
    <property type="match status" value="1"/>
</dbReference>
<evidence type="ECO:0000256" key="4">
    <source>
        <dbReference type="ARBA" id="ARBA00022605"/>
    </source>
</evidence>
<dbReference type="InterPro" id="IPR001048">
    <property type="entry name" value="Asp/Glu/Uridylate_kinase"/>
</dbReference>
<evidence type="ECO:0000256" key="8">
    <source>
        <dbReference type="ARBA" id="ARBA00022840"/>
    </source>
</evidence>
<dbReference type="GO" id="GO:0005737">
    <property type="term" value="C:cytoplasm"/>
    <property type="evidence" value="ECO:0007669"/>
    <property type="project" value="InterPro"/>
</dbReference>
<protein>
    <recommendedName>
        <fullName evidence="2">acetylglutamate kinase</fullName>
        <ecNumber evidence="2">2.7.2.8</ecNumber>
    </recommendedName>
</protein>
<keyword evidence="6" id="KW-0547">Nucleotide-binding</keyword>
<keyword evidence="7 11" id="KW-0418">Kinase</keyword>
<proteinExistence type="inferred from homology"/>
<comment type="pathway">
    <text evidence="1">Amino-acid biosynthesis; L-arginine biosynthesis; N(2)-acetyl-L-ornithine from L-glutamate: step 2/4.</text>
</comment>
<dbReference type="GO" id="GO:0003991">
    <property type="term" value="F:acetylglutamate kinase activity"/>
    <property type="evidence" value="ECO:0007669"/>
    <property type="project" value="UniProtKB-EC"/>
</dbReference>
<feature type="region of interest" description="Disordered" evidence="9">
    <location>
        <begin position="1"/>
        <end position="27"/>
    </location>
</feature>
<comment type="caution">
    <text evidence="11">The sequence shown here is derived from an EMBL/GenBank/DDBJ whole genome shotgun (WGS) entry which is preliminary data.</text>
</comment>
<dbReference type="HAMAP" id="MF_00082">
    <property type="entry name" value="ArgB"/>
    <property type="match status" value="1"/>
</dbReference>
<dbReference type="InterPro" id="IPR037528">
    <property type="entry name" value="ArgB"/>
</dbReference>
<dbReference type="GO" id="GO:0005524">
    <property type="term" value="F:ATP binding"/>
    <property type="evidence" value="ECO:0007669"/>
    <property type="project" value="UniProtKB-KW"/>
</dbReference>
<evidence type="ECO:0000259" key="10">
    <source>
        <dbReference type="Pfam" id="PF00696"/>
    </source>
</evidence>
<keyword evidence="5" id="KW-0808">Transferase</keyword>
<keyword evidence="3" id="KW-0055">Arginine biosynthesis</keyword>
<feature type="domain" description="Aspartate/glutamate/uridylate kinase" evidence="10">
    <location>
        <begin position="42"/>
        <end position="272"/>
    </location>
</feature>
<keyword evidence="8" id="KW-0067">ATP-binding</keyword>
<dbReference type="Pfam" id="PF00696">
    <property type="entry name" value="AA_kinase"/>
    <property type="match status" value="1"/>
</dbReference>
<reference evidence="11" key="1">
    <citation type="submission" date="2023-03" db="EMBL/GenBank/DDBJ databases">
        <authorList>
            <person name="Steffen K."/>
            <person name="Cardenas P."/>
        </authorList>
    </citation>
    <scope>NUCLEOTIDE SEQUENCE</scope>
</reference>
<keyword evidence="12" id="KW-1185">Reference proteome</keyword>
<evidence type="ECO:0000256" key="6">
    <source>
        <dbReference type="ARBA" id="ARBA00022741"/>
    </source>
</evidence>